<dbReference type="PROSITE" id="PS00028">
    <property type="entry name" value="ZINC_FINGER_C2H2_1"/>
    <property type="match status" value="3"/>
</dbReference>
<name>A0AAV2SH84_MEGNR</name>
<dbReference type="Gene3D" id="3.30.160.60">
    <property type="entry name" value="Classic Zinc Finger"/>
    <property type="match status" value="3"/>
</dbReference>
<dbReference type="InterPro" id="IPR050717">
    <property type="entry name" value="C2H2-ZF_Transcription_Reg"/>
</dbReference>
<evidence type="ECO:0000313" key="10">
    <source>
        <dbReference type="EMBL" id="CAL4182746.1"/>
    </source>
</evidence>
<dbReference type="GO" id="GO:0008270">
    <property type="term" value="F:zinc ion binding"/>
    <property type="evidence" value="ECO:0007669"/>
    <property type="project" value="UniProtKB-KW"/>
</dbReference>
<dbReference type="GO" id="GO:0000977">
    <property type="term" value="F:RNA polymerase II transcription regulatory region sequence-specific DNA binding"/>
    <property type="evidence" value="ECO:0007669"/>
    <property type="project" value="TreeGrafter"/>
</dbReference>
<keyword evidence="5" id="KW-0862">Zinc</keyword>
<dbReference type="GO" id="GO:0009880">
    <property type="term" value="P:embryonic pattern specification"/>
    <property type="evidence" value="ECO:0007669"/>
    <property type="project" value="TreeGrafter"/>
</dbReference>
<evidence type="ECO:0000256" key="6">
    <source>
        <dbReference type="ARBA" id="ARBA00023242"/>
    </source>
</evidence>
<dbReference type="InterPro" id="IPR013087">
    <property type="entry name" value="Znf_C2H2_type"/>
</dbReference>
<evidence type="ECO:0000256" key="5">
    <source>
        <dbReference type="ARBA" id="ARBA00022833"/>
    </source>
</evidence>
<gene>
    <name evidence="10" type="ORF">MNOR_LOCUS35620</name>
</gene>
<dbReference type="Pfam" id="PF00096">
    <property type="entry name" value="zf-C2H2"/>
    <property type="match status" value="3"/>
</dbReference>
<dbReference type="PROSITE" id="PS50157">
    <property type="entry name" value="ZINC_FINGER_C2H2_2"/>
    <property type="match status" value="3"/>
</dbReference>
<dbReference type="SUPFAM" id="SSF57667">
    <property type="entry name" value="beta-beta-alpha zinc fingers"/>
    <property type="match status" value="2"/>
</dbReference>
<feature type="compositionally biased region" description="Polar residues" evidence="8">
    <location>
        <begin position="282"/>
        <end position="294"/>
    </location>
</feature>
<evidence type="ECO:0000256" key="7">
    <source>
        <dbReference type="PROSITE-ProRule" id="PRU00042"/>
    </source>
</evidence>
<dbReference type="GO" id="GO:0048619">
    <property type="term" value="P:embryonic hindgut morphogenesis"/>
    <property type="evidence" value="ECO:0007669"/>
    <property type="project" value="TreeGrafter"/>
</dbReference>
<evidence type="ECO:0000256" key="2">
    <source>
        <dbReference type="ARBA" id="ARBA00022723"/>
    </source>
</evidence>
<dbReference type="SMART" id="SM00355">
    <property type="entry name" value="ZnF_C2H2"/>
    <property type="match status" value="3"/>
</dbReference>
<dbReference type="PANTHER" id="PTHR14196:SF11">
    <property type="entry name" value="PROTEIN SISTER OF ODD AND BOWEL"/>
    <property type="match status" value="1"/>
</dbReference>
<dbReference type="InterPro" id="IPR036236">
    <property type="entry name" value="Znf_C2H2_sf"/>
</dbReference>
<protein>
    <recommendedName>
        <fullName evidence="9">C2H2-type domain-containing protein</fullName>
    </recommendedName>
</protein>
<comment type="caution">
    <text evidence="10">The sequence shown here is derived from an EMBL/GenBank/DDBJ whole genome shotgun (WGS) entry which is preliminary data.</text>
</comment>
<feature type="region of interest" description="Disordered" evidence="8">
    <location>
        <begin position="1"/>
        <end position="29"/>
    </location>
</feature>
<evidence type="ECO:0000256" key="4">
    <source>
        <dbReference type="ARBA" id="ARBA00022771"/>
    </source>
</evidence>
<evidence type="ECO:0000256" key="8">
    <source>
        <dbReference type="SAM" id="MobiDB-lite"/>
    </source>
</evidence>
<dbReference type="FunFam" id="3.30.160.60:FF:000311">
    <property type="entry name" value="protein odd-skipped-related 2 isoform X1"/>
    <property type="match status" value="1"/>
</dbReference>
<dbReference type="Proteomes" id="UP001497623">
    <property type="component" value="Unassembled WGS sequence"/>
</dbReference>
<reference evidence="10 11" key="1">
    <citation type="submission" date="2024-05" db="EMBL/GenBank/DDBJ databases">
        <authorList>
            <person name="Wallberg A."/>
        </authorList>
    </citation>
    <scope>NUCLEOTIDE SEQUENCE [LARGE SCALE GENOMIC DNA]</scope>
</reference>
<dbReference type="EMBL" id="CAXKWB010060218">
    <property type="protein sequence ID" value="CAL4182746.1"/>
    <property type="molecule type" value="Genomic_DNA"/>
</dbReference>
<keyword evidence="11" id="KW-1185">Reference proteome</keyword>
<feature type="region of interest" description="Disordered" evidence="8">
    <location>
        <begin position="273"/>
        <end position="294"/>
    </location>
</feature>
<feature type="non-terminal residue" evidence="10">
    <location>
        <position position="341"/>
    </location>
</feature>
<evidence type="ECO:0000256" key="1">
    <source>
        <dbReference type="ARBA" id="ARBA00004123"/>
    </source>
</evidence>
<evidence type="ECO:0000313" key="11">
    <source>
        <dbReference type="Proteomes" id="UP001497623"/>
    </source>
</evidence>
<dbReference type="PANTHER" id="PTHR14196">
    <property type="entry name" value="ODD-SKIPPED - RELATED"/>
    <property type="match status" value="1"/>
</dbReference>
<organism evidence="10 11">
    <name type="scientific">Meganyctiphanes norvegica</name>
    <name type="common">Northern krill</name>
    <name type="synonym">Thysanopoda norvegica</name>
    <dbReference type="NCBI Taxonomy" id="48144"/>
    <lineage>
        <taxon>Eukaryota</taxon>
        <taxon>Metazoa</taxon>
        <taxon>Ecdysozoa</taxon>
        <taxon>Arthropoda</taxon>
        <taxon>Crustacea</taxon>
        <taxon>Multicrustacea</taxon>
        <taxon>Malacostraca</taxon>
        <taxon>Eumalacostraca</taxon>
        <taxon>Eucarida</taxon>
        <taxon>Euphausiacea</taxon>
        <taxon>Euphausiidae</taxon>
        <taxon>Meganyctiphanes</taxon>
    </lineage>
</organism>
<feature type="domain" description="C2H2-type" evidence="9">
    <location>
        <begin position="86"/>
        <end position="113"/>
    </location>
</feature>
<comment type="subcellular location">
    <subcellularLocation>
        <location evidence="1">Nucleus</location>
    </subcellularLocation>
</comment>
<sequence length="341" mass="38763">MLKDLEDSKGPPPAHQSTDAKSENRDSTCLPVPHADLEAKWSQMLNKLGTLPMNHFPLTTQTSDGSSSSTHKQILGGRSNRPRKRYICKFCNREFTKSYNLLIHERTHTDERPYPCDICGKAFRRQDHLRDHKYIHTKNKPFKCQICSKSFCQARTLALHKAQHKNTDQLTMSGTSNTTRDFREKLYHVQHKNTDQLTMSGTSSTTRDFREKLSPYPTLAHMHSTLTNALYRLPSLTSLGVYAPTHSQQISSPSIQYQYLNRQNHMVTNPLSQSLLRPSSPVADTNKPNTPEAESSIHLTYNHSVSERNNYSVSGVVLVMAADTAENRNEEALDLTVIKKR</sequence>
<feature type="domain" description="C2H2-type" evidence="9">
    <location>
        <begin position="142"/>
        <end position="169"/>
    </location>
</feature>
<dbReference type="GO" id="GO:0005634">
    <property type="term" value="C:nucleus"/>
    <property type="evidence" value="ECO:0007669"/>
    <property type="project" value="UniProtKB-SubCell"/>
</dbReference>
<accession>A0AAV2SH84</accession>
<proteinExistence type="predicted"/>
<evidence type="ECO:0000256" key="3">
    <source>
        <dbReference type="ARBA" id="ARBA00022737"/>
    </source>
</evidence>
<dbReference type="FunFam" id="3.30.160.60:FF:002571">
    <property type="entry name" value="Protein odd-skipped-related 2"/>
    <property type="match status" value="1"/>
</dbReference>
<keyword evidence="2" id="KW-0479">Metal-binding</keyword>
<keyword evidence="4 7" id="KW-0863">Zinc-finger</keyword>
<evidence type="ECO:0000259" key="9">
    <source>
        <dbReference type="PROSITE" id="PS50157"/>
    </source>
</evidence>
<dbReference type="GO" id="GO:0000981">
    <property type="term" value="F:DNA-binding transcription factor activity, RNA polymerase II-specific"/>
    <property type="evidence" value="ECO:0007669"/>
    <property type="project" value="TreeGrafter"/>
</dbReference>
<feature type="domain" description="C2H2-type" evidence="9">
    <location>
        <begin position="114"/>
        <end position="141"/>
    </location>
</feature>
<keyword evidence="3" id="KW-0677">Repeat</keyword>
<keyword evidence="6" id="KW-0539">Nucleus</keyword>
<dbReference type="AlphaFoldDB" id="A0AAV2SH84"/>